<evidence type="ECO:0000313" key="3">
    <source>
        <dbReference type="Proteomes" id="UP001054902"/>
    </source>
</evidence>
<dbReference type="PANTHER" id="PTHR45856:SF11">
    <property type="entry name" value="FUNGAL LIPASE-LIKE DOMAIN-CONTAINING PROTEIN"/>
    <property type="match status" value="1"/>
</dbReference>
<dbReference type="GO" id="GO:0006629">
    <property type="term" value="P:lipid metabolic process"/>
    <property type="evidence" value="ECO:0007669"/>
    <property type="project" value="InterPro"/>
</dbReference>
<name>A0AAD3CMX2_9STRA</name>
<dbReference type="SUPFAM" id="SSF53474">
    <property type="entry name" value="alpha/beta-Hydrolases"/>
    <property type="match status" value="1"/>
</dbReference>
<evidence type="ECO:0000259" key="1">
    <source>
        <dbReference type="Pfam" id="PF01764"/>
    </source>
</evidence>
<dbReference type="Gene3D" id="3.40.50.1820">
    <property type="entry name" value="alpha/beta hydrolase"/>
    <property type="match status" value="1"/>
</dbReference>
<comment type="caution">
    <text evidence="2">The sequence shown here is derived from an EMBL/GenBank/DDBJ whole genome shotgun (WGS) entry which is preliminary data.</text>
</comment>
<feature type="domain" description="Fungal lipase-type" evidence="1">
    <location>
        <begin position="158"/>
        <end position="310"/>
    </location>
</feature>
<dbReference type="CDD" id="cd00519">
    <property type="entry name" value="Lipase_3"/>
    <property type="match status" value="1"/>
</dbReference>
<keyword evidence="3" id="KW-1185">Reference proteome</keyword>
<sequence>MTDKETSAPYGDEYKWPDTLYREMRDMAALSFMCYSFGYIVNLARKQEGGLKGLSLDENSEKSIVKSGVSDSALKRSFTPSEVKQIVEENVEALSKEANDFRGRGLKGTLSALEKLDARAKESGLDRPLTLEEFDDVYQSKECVYAVCKDDINKRITVVFRGTNDLAFFSNWVTNFSAFQKEVPLPDKLQDKIDAKEMQFHTGFYVDEKDEKSKRKMDQILDDVKSLLAKNPGYQVYTTGHSLGAALSSICAFYFALDDDLPKPISCVNFAAPRVGGWDVFQAVHHLEKTKQLRVLRMVNENDLVTTVPGGTYYHFGVQIDCYHKKFWQRKASPPNITYFNPTEDFWTRFGKTWTNSIITNLNIGYDHGNYISRLVANEEYLGDSSLNDIYVKEGIL</sequence>
<dbReference type="InterPro" id="IPR051218">
    <property type="entry name" value="Sec_MonoDiacylglyc_Lipase"/>
</dbReference>
<evidence type="ECO:0000313" key="2">
    <source>
        <dbReference type="EMBL" id="GFH48881.1"/>
    </source>
</evidence>
<gene>
    <name evidence="2" type="ORF">CTEN210_05357</name>
</gene>
<dbReference type="PANTHER" id="PTHR45856">
    <property type="entry name" value="ALPHA/BETA-HYDROLASES SUPERFAMILY PROTEIN"/>
    <property type="match status" value="1"/>
</dbReference>
<organism evidence="2 3">
    <name type="scientific">Chaetoceros tenuissimus</name>
    <dbReference type="NCBI Taxonomy" id="426638"/>
    <lineage>
        <taxon>Eukaryota</taxon>
        <taxon>Sar</taxon>
        <taxon>Stramenopiles</taxon>
        <taxon>Ochrophyta</taxon>
        <taxon>Bacillariophyta</taxon>
        <taxon>Coscinodiscophyceae</taxon>
        <taxon>Chaetocerotophycidae</taxon>
        <taxon>Chaetocerotales</taxon>
        <taxon>Chaetocerotaceae</taxon>
        <taxon>Chaetoceros</taxon>
    </lineage>
</organism>
<dbReference type="InterPro" id="IPR002921">
    <property type="entry name" value="Fungal_lipase-type"/>
</dbReference>
<protein>
    <recommendedName>
        <fullName evidence="1">Fungal lipase-type domain-containing protein</fullName>
    </recommendedName>
</protein>
<dbReference type="Pfam" id="PF01764">
    <property type="entry name" value="Lipase_3"/>
    <property type="match status" value="1"/>
</dbReference>
<proteinExistence type="predicted"/>
<dbReference type="Proteomes" id="UP001054902">
    <property type="component" value="Unassembled WGS sequence"/>
</dbReference>
<accession>A0AAD3CMX2</accession>
<reference evidence="2 3" key="1">
    <citation type="journal article" date="2021" name="Sci. Rep.">
        <title>The genome of the diatom Chaetoceros tenuissimus carries an ancient integrated fragment of an extant virus.</title>
        <authorList>
            <person name="Hongo Y."/>
            <person name="Kimura K."/>
            <person name="Takaki Y."/>
            <person name="Yoshida Y."/>
            <person name="Baba S."/>
            <person name="Kobayashi G."/>
            <person name="Nagasaki K."/>
            <person name="Hano T."/>
            <person name="Tomaru Y."/>
        </authorList>
    </citation>
    <scope>NUCLEOTIDE SEQUENCE [LARGE SCALE GENOMIC DNA]</scope>
    <source>
        <strain evidence="2 3">NIES-3715</strain>
    </source>
</reference>
<dbReference type="AlphaFoldDB" id="A0AAD3CMX2"/>
<dbReference type="InterPro" id="IPR029058">
    <property type="entry name" value="AB_hydrolase_fold"/>
</dbReference>
<dbReference type="EMBL" id="BLLK01000029">
    <property type="protein sequence ID" value="GFH48881.1"/>
    <property type="molecule type" value="Genomic_DNA"/>
</dbReference>